<dbReference type="Proteomes" id="UP000260808">
    <property type="component" value="Unassembled WGS sequence"/>
</dbReference>
<evidence type="ECO:0000313" key="8">
    <source>
        <dbReference type="Proteomes" id="UP000286137"/>
    </source>
</evidence>
<sequence>MDSERALAVAEESFLVNLLSDETQEIIRHDMREYEIENGCRFERDETGKYLWMQRPFSELKKVLYSGTDLIYCEPEEVKELYKKSRTYSIPIELSKADLRSLCCKAGSVGLTVGELLENFINDLIIGERSNGSDERMYAEQWFQRCWFSIDYGTSSFLSYLYNMTMIDYVEGLLEELEHYDSAHKLEDYENLERQEIQNELEGIFNDYKEECKNESCSFKEEIEEIKKWINEREGLTKHAGIYSEHKKSH</sequence>
<comment type="caution">
    <text evidence="3">The sequence shown here is derived from an EMBL/GenBank/DDBJ whole genome shotgun (WGS) entry which is preliminary data.</text>
</comment>
<evidence type="ECO:0000313" key="7">
    <source>
        <dbReference type="Proteomes" id="UP000283981"/>
    </source>
</evidence>
<dbReference type="EMBL" id="JAQMLR010000018">
    <property type="protein sequence ID" value="MDB8739933.1"/>
    <property type="molecule type" value="Genomic_DNA"/>
</dbReference>
<dbReference type="AlphaFoldDB" id="A0A3E4US97"/>
<dbReference type="EMBL" id="QRIS01000078">
    <property type="protein sequence ID" value="RHG77438.1"/>
    <property type="molecule type" value="Genomic_DNA"/>
</dbReference>
<evidence type="ECO:0000313" key="2">
    <source>
        <dbReference type="EMBL" id="MDB8739933.1"/>
    </source>
</evidence>
<evidence type="ECO:0000313" key="6">
    <source>
        <dbReference type="Proteomes" id="UP000260808"/>
    </source>
</evidence>
<accession>A0A3E4US97</accession>
<reference evidence="1" key="2">
    <citation type="submission" date="2021-10" db="EMBL/GenBank/DDBJ databases">
        <title>Collection of gut derived symbiotic bacterial strains cultured from healthy donors.</title>
        <authorList>
            <person name="Lin H."/>
            <person name="Littmann E."/>
            <person name="Claire K."/>
            <person name="Pamer E."/>
        </authorList>
    </citation>
    <scope>NUCLEOTIDE SEQUENCE</scope>
    <source>
        <strain evidence="1">MSK.23.18</strain>
    </source>
</reference>
<dbReference type="EMBL" id="QSSX01000113">
    <property type="protein sequence ID" value="RGM14757.1"/>
    <property type="molecule type" value="Genomic_DNA"/>
</dbReference>
<dbReference type="EMBL" id="QRTJ01000007">
    <property type="protein sequence ID" value="RGQ69799.1"/>
    <property type="molecule type" value="Genomic_DNA"/>
</dbReference>
<organism evidence="3 6">
    <name type="scientific">Mediterraneibacter gnavus</name>
    <name type="common">Ruminococcus gnavus</name>
    <dbReference type="NCBI Taxonomy" id="33038"/>
    <lineage>
        <taxon>Bacteria</taxon>
        <taxon>Bacillati</taxon>
        <taxon>Bacillota</taxon>
        <taxon>Clostridia</taxon>
        <taxon>Lachnospirales</taxon>
        <taxon>Lachnospiraceae</taxon>
        <taxon>Mediterraneibacter</taxon>
    </lineage>
</organism>
<dbReference type="Proteomes" id="UP000283981">
    <property type="component" value="Unassembled WGS sequence"/>
</dbReference>
<dbReference type="RefSeq" id="WP_117995344.1">
    <property type="nucleotide sequence ID" value="NZ_AP031447.1"/>
</dbReference>
<reference evidence="2" key="3">
    <citation type="submission" date="2023-01" db="EMBL/GenBank/DDBJ databases">
        <title>Human gut microbiome strain richness.</title>
        <authorList>
            <person name="Chen-Liaw A."/>
        </authorList>
    </citation>
    <scope>NUCLEOTIDE SEQUENCE</scope>
    <source>
        <strain evidence="2">1001217st1_A9_1001217B_191108</strain>
    </source>
</reference>
<gene>
    <name evidence="5" type="ORF">DW243_18490</name>
    <name evidence="4" type="ORF">DWY88_05450</name>
    <name evidence="3" type="ORF">DXC31_18280</name>
    <name evidence="1" type="ORF">LIQ08_13720</name>
    <name evidence="2" type="ORF">PNU63_14320</name>
</gene>
<evidence type="ECO:0000313" key="4">
    <source>
        <dbReference type="EMBL" id="RGQ69799.1"/>
    </source>
</evidence>
<dbReference type="Proteomes" id="UP001211731">
    <property type="component" value="Unassembled WGS sequence"/>
</dbReference>
<dbReference type="Proteomes" id="UP001297370">
    <property type="component" value="Unassembled WGS sequence"/>
</dbReference>
<evidence type="ECO:0000313" key="5">
    <source>
        <dbReference type="EMBL" id="RHG77438.1"/>
    </source>
</evidence>
<evidence type="ECO:0000313" key="1">
    <source>
        <dbReference type="EMBL" id="MCB5620198.1"/>
    </source>
</evidence>
<proteinExistence type="predicted"/>
<dbReference type="Proteomes" id="UP000286137">
    <property type="component" value="Unassembled WGS sequence"/>
</dbReference>
<evidence type="ECO:0000313" key="3">
    <source>
        <dbReference type="EMBL" id="RGM14757.1"/>
    </source>
</evidence>
<reference evidence="6 7" key="1">
    <citation type="submission" date="2018-08" db="EMBL/GenBank/DDBJ databases">
        <title>A genome reference for cultivated species of the human gut microbiota.</title>
        <authorList>
            <person name="Zou Y."/>
            <person name="Xue W."/>
            <person name="Luo G."/>
        </authorList>
    </citation>
    <scope>NUCLEOTIDE SEQUENCE [LARGE SCALE GENOMIC DNA]</scope>
    <source>
        <strain evidence="4 8">AF27-4BH</strain>
        <strain evidence="5 7">AM21-18</strain>
        <strain evidence="3 6">TF01-20-2</strain>
    </source>
</reference>
<name>A0A3E4US97_MEDGN</name>
<protein>
    <submittedName>
        <fullName evidence="3">Uncharacterized protein</fullName>
    </submittedName>
</protein>
<dbReference type="EMBL" id="JAJBOM010000021">
    <property type="protein sequence ID" value="MCB5620198.1"/>
    <property type="molecule type" value="Genomic_DNA"/>
</dbReference>